<comment type="caution">
    <text evidence="2">The sequence shown here is derived from an EMBL/GenBank/DDBJ whole genome shotgun (WGS) entry which is preliminary data.</text>
</comment>
<reference evidence="2 3" key="1">
    <citation type="submission" date="2024-05" db="EMBL/GenBank/DDBJ databases">
        <title>Genetic variation in Jamaican populations of the coffee berry borer (Hypothenemus hampei).</title>
        <authorList>
            <person name="Errbii M."/>
            <person name="Myrie A."/>
        </authorList>
    </citation>
    <scope>NUCLEOTIDE SEQUENCE [LARGE SCALE GENOMIC DNA]</scope>
    <source>
        <strain evidence="2">JA-Hopewell-2020-01-JO</strain>
        <tissue evidence="2">Whole body</tissue>
    </source>
</reference>
<evidence type="ECO:0000313" key="2">
    <source>
        <dbReference type="EMBL" id="KAL1497387.1"/>
    </source>
</evidence>
<evidence type="ECO:0000256" key="1">
    <source>
        <dbReference type="SAM" id="MobiDB-lite"/>
    </source>
</evidence>
<gene>
    <name evidence="2" type="ORF">ABEB36_008366</name>
</gene>
<feature type="compositionally biased region" description="Low complexity" evidence="1">
    <location>
        <begin position="14"/>
        <end position="23"/>
    </location>
</feature>
<organism evidence="2 3">
    <name type="scientific">Hypothenemus hampei</name>
    <name type="common">Coffee berry borer</name>
    <dbReference type="NCBI Taxonomy" id="57062"/>
    <lineage>
        <taxon>Eukaryota</taxon>
        <taxon>Metazoa</taxon>
        <taxon>Ecdysozoa</taxon>
        <taxon>Arthropoda</taxon>
        <taxon>Hexapoda</taxon>
        <taxon>Insecta</taxon>
        <taxon>Pterygota</taxon>
        <taxon>Neoptera</taxon>
        <taxon>Endopterygota</taxon>
        <taxon>Coleoptera</taxon>
        <taxon>Polyphaga</taxon>
        <taxon>Cucujiformia</taxon>
        <taxon>Curculionidae</taxon>
        <taxon>Scolytinae</taxon>
        <taxon>Hypothenemus</taxon>
    </lineage>
</organism>
<protein>
    <submittedName>
        <fullName evidence="2">Uncharacterized protein</fullName>
    </submittedName>
</protein>
<evidence type="ECO:0000313" key="3">
    <source>
        <dbReference type="Proteomes" id="UP001566132"/>
    </source>
</evidence>
<keyword evidence="3" id="KW-1185">Reference proteome</keyword>
<accession>A0ABD1ELL5</accession>
<feature type="region of interest" description="Disordered" evidence="1">
    <location>
        <begin position="1"/>
        <end position="36"/>
    </location>
</feature>
<name>A0ABD1ELL5_HYPHA</name>
<proteinExistence type="predicted"/>
<sequence length="170" mass="18925">MISSHDETQPETPPTSAATSPSLPSSPPPSSTISVEGFVDGPVAGSLDGIIKERIKKRKRTTTAERLLKDAISHYSDLRKTGANPDYDHIQKKGTFPIHVSVEKYTIPFENEVYRFPGRIIVVETRDDDDDDDDSDYHSTLSIPSVDPCLFFAGAKENRSHFFNFPMKIV</sequence>
<dbReference type="EMBL" id="JBDJPC010000006">
    <property type="protein sequence ID" value="KAL1497387.1"/>
    <property type="molecule type" value="Genomic_DNA"/>
</dbReference>
<dbReference type="Proteomes" id="UP001566132">
    <property type="component" value="Unassembled WGS sequence"/>
</dbReference>
<dbReference type="AlphaFoldDB" id="A0ABD1ELL5"/>